<evidence type="ECO:0000313" key="3">
    <source>
        <dbReference type="Proteomes" id="UP001144280"/>
    </source>
</evidence>
<gene>
    <name evidence="2" type="ORF">Pa4123_37350</name>
</gene>
<evidence type="ECO:0000256" key="1">
    <source>
        <dbReference type="SAM" id="Phobius"/>
    </source>
</evidence>
<dbReference type="Proteomes" id="UP001144280">
    <property type="component" value="Unassembled WGS sequence"/>
</dbReference>
<proteinExistence type="predicted"/>
<dbReference type="RefSeq" id="WP_281897365.1">
    <property type="nucleotide sequence ID" value="NZ_BSDI01000017.1"/>
</dbReference>
<comment type="caution">
    <text evidence="2">The sequence shown here is derived from an EMBL/GenBank/DDBJ whole genome shotgun (WGS) entry which is preliminary data.</text>
</comment>
<organism evidence="2 3">
    <name type="scientific">Phytohabitans aurantiacus</name>
    <dbReference type="NCBI Taxonomy" id="3016789"/>
    <lineage>
        <taxon>Bacteria</taxon>
        <taxon>Bacillati</taxon>
        <taxon>Actinomycetota</taxon>
        <taxon>Actinomycetes</taxon>
        <taxon>Micromonosporales</taxon>
        <taxon>Micromonosporaceae</taxon>
    </lineage>
</organism>
<evidence type="ECO:0000313" key="2">
    <source>
        <dbReference type="EMBL" id="GLH98460.1"/>
    </source>
</evidence>
<feature type="transmembrane region" description="Helical" evidence="1">
    <location>
        <begin position="42"/>
        <end position="62"/>
    </location>
</feature>
<keyword evidence="3" id="KW-1185">Reference proteome</keyword>
<keyword evidence="1" id="KW-0472">Membrane</keyword>
<keyword evidence="1" id="KW-0812">Transmembrane</keyword>
<evidence type="ECO:0008006" key="4">
    <source>
        <dbReference type="Google" id="ProtNLM"/>
    </source>
</evidence>
<dbReference type="InterPro" id="IPR011042">
    <property type="entry name" value="6-blade_b-propeller_TolB-like"/>
</dbReference>
<dbReference type="EMBL" id="BSDI01000017">
    <property type="protein sequence ID" value="GLH98460.1"/>
    <property type="molecule type" value="Genomic_DNA"/>
</dbReference>
<name>A0ABQ5QYN9_9ACTN</name>
<keyword evidence="1" id="KW-1133">Transmembrane helix</keyword>
<protein>
    <recommendedName>
        <fullName evidence="4">Lipoprotein LpqB beta-propeller domain-containing protein</fullName>
    </recommendedName>
</protein>
<accession>A0ABQ5QYN9</accession>
<dbReference type="SUPFAM" id="SSF69304">
    <property type="entry name" value="Tricorn protease N-terminal domain"/>
    <property type="match status" value="1"/>
</dbReference>
<sequence length="378" mass="40732">MNRPDELLRKAVHDLAGTPQLPADLVTHAILGGRRIRRQRRAATALGAMVAVIALATPFIWLHPRSAPSVTAPDPTAAELRVLPPPDDNWRDAPLELPGGWVVTGATSTGGPASDGLVLDRSQNRYVKVDKYEETWAAPRGRFAAVLDHDRPGDVGLLDVPTGKVRWVRTGQLTLNPEWSPDGTRLALTLLDKETGSSSLGVLSVDGSFQTFPVDTSSGWANRGPGQYLCTDYCLFTWMPDGKQVALQQTDPAVPRTESKPHARRGLQLFSADTGKPTRFVPARGDAAGPYSWSPNGRLVVIKGQEATQLVEVDSGRVVRDLPTIDLNSATLVWVAAERLLLISAGHATLLDPTGHPLERRDLPPELTGLRIAVAPSA</sequence>
<reference evidence="2" key="1">
    <citation type="submission" date="2022-12" db="EMBL/GenBank/DDBJ databases">
        <title>New Phytohabitans aurantiacus sp. RD004123 nov., an actinomycete isolated from soil.</title>
        <authorList>
            <person name="Triningsih D.W."/>
            <person name="Harunari E."/>
            <person name="Igarashi Y."/>
        </authorList>
    </citation>
    <scope>NUCLEOTIDE SEQUENCE</scope>
    <source>
        <strain evidence="2">RD004123</strain>
    </source>
</reference>
<dbReference type="Gene3D" id="2.120.10.30">
    <property type="entry name" value="TolB, C-terminal domain"/>
    <property type="match status" value="1"/>
</dbReference>